<dbReference type="AlphaFoldDB" id="A0A367RQ26"/>
<evidence type="ECO:0000256" key="1">
    <source>
        <dbReference type="SAM" id="Coils"/>
    </source>
</evidence>
<evidence type="ECO:0000313" key="3">
    <source>
        <dbReference type="EMBL" id="RCJ37820.1"/>
    </source>
</evidence>
<dbReference type="Proteomes" id="UP000252085">
    <property type="component" value="Unassembled WGS sequence"/>
</dbReference>
<accession>A0A367RQ26</accession>
<gene>
    <name evidence="3" type="ORF">A6769_11195</name>
</gene>
<proteinExistence type="predicted"/>
<feature type="region of interest" description="Disordered" evidence="2">
    <location>
        <begin position="52"/>
        <end position="85"/>
    </location>
</feature>
<feature type="coiled-coil region" evidence="1">
    <location>
        <begin position="88"/>
        <end position="115"/>
    </location>
</feature>
<comment type="caution">
    <text evidence="3">The sequence shown here is derived from an EMBL/GenBank/DDBJ whole genome shotgun (WGS) entry which is preliminary data.</text>
</comment>
<sequence>MKKIKVLVIAGILVTIIWGSFFSKTASSQQVESRIYNLEADLNRVESRLNQLESQLGKTRQSPSSRTTLTPRQSTRSRGNLSQQDPMFDRLATLVVELKQQVNKLEQRVAKLESR</sequence>
<dbReference type="Gene3D" id="1.20.5.340">
    <property type="match status" value="1"/>
</dbReference>
<keyword evidence="1" id="KW-0175">Coiled coil</keyword>
<protein>
    <submittedName>
        <fullName evidence="3">Uncharacterized protein</fullName>
    </submittedName>
</protein>
<evidence type="ECO:0000256" key="2">
    <source>
        <dbReference type="SAM" id="MobiDB-lite"/>
    </source>
</evidence>
<organism evidence="3 4">
    <name type="scientific">Nostoc punctiforme NIES-2108</name>
    <dbReference type="NCBI Taxonomy" id="1356359"/>
    <lineage>
        <taxon>Bacteria</taxon>
        <taxon>Bacillati</taxon>
        <taxon>Cyanobacteriota</taxon>
        <taxon>Cyanophyceae</taxon>
        <taxon>Nostocales</taxon>
        <taxon>Nostocaceae</taxon>
        <taxon>Nostoc</taxon>
    </lineage>
</organism>
<dbReference type="EMBL" id="LXQE01000136">
    <property type="protein sequence ID" value="RCJ37820.1"/>
    <property type="molecule type" value="Genomic_DNA"/>
</dbReference>
<evidence type="ECO:0000313" key="4">
    <source>
        <dbReference type="Proteomes" id="UP000252085"/>
    </source>
</evidence>
<reference evidence="3 4" key="1">
    <citation type="submission" date="2016-04" db="EMBL/GenBank/DDBJ databases">
        <authorList>
            <person name="Evans L.H."/>
            <person name="Alamgir A."/>
            <person name="Owens N."/>
            <person name="Weber N.D."/>
            <person name="Virtaneva K."/>
            <person name="Barbian K."/>
            <person name="Babar A."/>
            <person name="Rosenke K."/>
        </authorList>
    </citation>
    <scope>NUCLEOTIDE SEQUENCE [LARGE SCALE GENOMIC DNA]</scope>
    <source>
        <strain evidence="3">NIES-2108</strain>
    </source>
</reference>
<name>A0A367RQ26_NOSPU</name>